<accession>A0A072P0E5</accession>
<dbReference type="GO" id="GO:0003677">
    <property type="term" value="F:DNA binding"/>
    <property type="evidence" value="ECO:0007669"/>
    <property type="project" value="UniProtKB-KW"/>
</dbReference>
<proteinExistence type="predicted"/>
<keyword evidence="7" id="KW-1185">Reference proteome</keyword>
<dbReference type="CDD" id="cd00067">
    <property type="entry name" value="GAL4"/>
    <property type="match status" value="1"/>
</dbReference>
<keyword evidence="3" id="KW-0804">Transcription</keyword>
<dbReference type="SMART" id="SM00066">
    <property type="entry name" value="GAL4"/>
    <property type="match status" value="1"/>
</dbReference>
<reference evidence="6 7" key="1">
    <citation type="submission" date="2013-03" db="EMBL/GenBank/DDBJ databases">
        <title>The Genome Sequence of Exophiala aquamarina CBS 119918.</title>
        <authorList>
            <consortium name="The Broad Institute Genomics Platform"/>
            <person name="Cuomo C."/>
            <person name="de Hoog S."/>
            <person name="Gorbushina A."/>
            <person name="Walker B."/>
            <person name="Young S.K."/>
            <person name="Zeng Q."/>
            <person name="Gargeya S."/>
            <person name="Fitzgerald M."/>
            <person name="Haas B."/>
            <person name="Abouelleil A."/>
            <person name="Allen A.W."/>
            <person name="Alvarado L."/>
            <person name="Arachchi H.M."/>
            <person name="Berlin A.M."/>
            <person name="Chapman S.B."/>
            <person name="Gainer-Dewar J."/>
            <person name="Goldberg J."/>
            <person name="Griggs A."/>
            <person name="Gujja S."/>
            <person name="Hansen M."/>
            <person name="Howarth C."/>
            <person name="Imamovic A."/>
            <person name="Ireland A."/>
            <person name="Larimer J."/>
            <person name="McCowan C."/>
            <person name="Murphy C."/>
            <person name="Pearson M."/>
            <person name="Poon T.W."/>
            <person name="Priest M."/>
            <person name="Roberts A."/>
            <person name="Saif S."/>
            <person name="Shea T."/>
            <person name="Sisk P."/>
            <person name="Sykes S."/>
            <person name="Wortman J."/>
            <person name="Nusbaum C."/>
            <person name="Birren B."/>
        </authorList>
    </citation>
    <scope>NUCLEOTIDE SEQUENCE [LARGE SCALE GENOMIC DNA]</scope>
    <source>
        <strain evidence="6 7">CBS 119918</strain>
    </source>
</reference>
<evidence type="ECO:0000256" key="2">
    <source>
        <dbReference type="ARBA" id="ARBA00023125"/>
    </source>
</evidence>
<dbReference type="SUPFAM" id="SSF57701">
    <property type="entry name" value="Zn2/Cys6 DNA-binding domain"/>
    <property type="match status" value="1"/>
</dbReference>
<protein>
    <recommendedName>
        <fullName evidence="5">Zn(2)-C6 fungal-type domain-containing protein</fullName>
    </recommendedName>
</protein>
<dbReference type="PANTHER" id="PTHR31668:SF20">
    <property type="entry name" value="ZN(II)2CYS6 TRANSCRIPTION FACTOR (EUROFUNG)"/>
    <property type="match status" value="1"/>
</dbReference>
<sequence>MSRITVSKACDACRRRKVRCTWGQPCAACKQADLQCTFLSVRQKKGRKGDTANVISELRAFQPEPVRYTAPASPEPSHSLLYASPSFSLDVHTSPQGLDSQLTKTGFLRSAGLLPAKVIELCTELFFSHMRSTVPILTQEFIIQAASSAAGGGGLGEEAYCLLCSFCAFVILQTGGISTTHLAQAEIQYAPHPYGQLLLREALSARSHLDILATPTLRTVVLTFFIYGCHSALGKHRLAWFFLREATTLYTSATLDSSDQMADEALNRLYWLLLISERSHAIRRRRPITLQITPQAPLLEQTVSNDPTLTGFRYLAELFRPIDDDFIALWNRASSTASKEILVRLSENIHSIVPSSVDLGETQLANIRVSQQWLRVIVWQLCTMLGFLSSESTDASLTFRYPLKIAQDLAISTWKLPLHSMQMHGIGLTEKVFDIAFTLVDVIAYIPSGEAKASGFEIGPEDNLRHFLSLISQLPGGSRKYLPLLMTKVEQTLPEMTAPLARHLRFPLEENSNGAITT</sequence>
<dbReference type="HOGENOM" id="CLU_016574_3_1_1"/>
<evidence type="ECO:0000256" key="1">
    <source>
        <dbReference type="ARBA" id="ARBA00023015"/>
    </source>
</evidence>
<dbReference type="AlphaFoldDB" id="A0A072P0E5"/>
<dbReference type="InterPro" id="IPR050797">
    <property type="entry name" value="Carb_Metab_Trans_Reg"/>
</dbReference>
<gene>
    <name evidence="6" type="ORF">A1O9_10584</name>
</gene>
<dbReference type="Proteomes" id="UP000027920">
    <property type="component" value="Unassembled WGS sequence"/>
</dbReference>
<dbReference type="PANTHER" id="PTHR31668">
    <property type="entry name" value="GLUCOSE TRANSPORT TRANSCRIPTION REGULATOR RGT1-RELATED-RELATED"/>
    <property type="match status" value="1"/>
</dbReference>
<dbReference type="Pfam" id="PF00172">
    <property type="entry name" value="Zn_clus"/>
    <property type="match status" value="1"/>
</dbReference>
<keyword evidence="1" id="KW-0805">Transcription regulation</keyword>
<dbReference type="PROSITE" id="PS50048">
    <property type="entry name" value="ZN2_CY6_FUNGAL_2"/>
    <property type="match status" value="1"/>
</dbReference>
<feature type="domain" description="Zn(2)-C6 fungal-type" evidence="5">
    <location>
        <begin position="9"/>
        <end position="38"/>
    </location>
</feature>
<dbReference type="GO" id="GO:0000981">
    <property type="term" value="F:DNA-binding transcription factor activity, RNA polymerase II-specific"/>
    <property type="evidence" value="ECO:0007669"/>
    <property type="project" value="InterPro"/>
</dbReference>
<dbReference type="Gene3D" id="4.10.240.10">
    <property type="entry name" value="Zn(2)-C6 fungal-type DNA-binding domain"/>
    <property type="match status" value="1"/>
</dbReference>
<evidence type="ECO:0000259" key="5">
    <source>
        <dbReference type="PROSITE" id="PS50048"/>
    </source>
</evidence>
<evidence type="ECO:0000313" key="6">
    <source>
        <dbReference type="EMBL" id="KEF53609.1"/>
    </source>
</evidence>
<evidence type="ECO:0000256" key="4">
    <source>
        <dbReference type="ARBA" id="ARBA00023242"/>
    </source>
</evidence>
<dbReference type="EMBL" id="AMGV01000013">
    <property type="protein sequence ID" value="KEF53609.1"/>
    <property type="molecule type" value="Genomic_DNA"/>
</dbReference>
<dbReference type="CDD" id="cd12148">
    <property type="entry name" value="fungal_TF_MHR"/>
    <property type="match status" value="1"/>
</dbReference>
<dbReference type="InterPro" id="IPR001138">
    <property type="entry name" value="Zn2Cys6_DnaBD"/>
</dbReference>
<keyword evidence="4" id="KW-0539">Nucleus</keyword>
<dbReference type="InterPro" id="IPR036864">
    <property type="entry name" value="Zn2-C6_fun-type_DNA-bd_sf"/>
</dbReference>
<dbReference type="GO" id="GO:0008270">
    <property type="term" value="F:zinc ion binding"/>
    <property type="evidence" value="ECO:0007669"/>
    <property type="project" value="InterPro"/>
</dbReference>
<dbReference type="PROSITE" id="PS00463">
    <property type="entry name" value="ZN2_CY6_FUNGAL_1"/>
    <property type="match status" value="1"/>
</dbReference>
<dbReference type="STRING" id="1182545.A0A072P0E5"/>
<dbReference type="VEuPathDB" id="FungiDB:A1O9_10584"/>
<dbReference type="GeneID" id="25285488"/>
<organism evidence="6 7">
    <name type="scientific">Exophiala aquamarina CBS 119918</name>
    <dbReference type="NCBI Taxonomy" id="1182545"/>
    <lineage>
        <taxon>Eukaryota</taxon>
        <taxon>Fungi</taxon>
        <taxon>Dikarya</taxon>
        <taxon>Ascomycota</taxon>
        <taxon>Pezizomycotina</taxon>
        <taxon>Eurotiomycetes</taxon>
        <taxon>Chaetothyriomycetidae</taxon>
        <taxon>Chaetothyriales</taxon>
        <taxon>Herpotrichiellaceae</taxon>
        <taxon>Exophiala</taxon>
    </lineage>
</organism>
<comment type="caution">
    <text evidence="6">The sequence shown here is derived from an EMBL/GenBank/DDBJ whole genome shotgun (WGS) entry which is preliminary data.</text>
</comment>
<keyword evidence="2" id="KW-0238">DNA-binding</keyword>
<name>A0A072P0E5_9EURO</name>
<dbReference type="OrthoDB" id="4132249at2759"/>
<evidence type="ECO:0000313" key="7">
    <source>
        <dbReference type="Proteomes" id="UP000027920"/>
    </source>
</evidence>
<dbReference type="RefSeq" id="XP_013256199.1">
    <property type="nucleotide sequence ID" value="XM_013400745.1"/>
</dbReference>
<evidence type="ECO:0000256" key="3">
    <source>
        <dbReference type="ARBA" id="ARBA00023163"/>
    </source>
</evidence>